<dbReference type="RefSeq" id="WP_059083812.1">
    <property type="nucleotide sequence ID" value="NZ_BCMM01000044.1"/>
</dbReference>
<dbReference type="SUPFAM" id="SSF52540">
    <property type="entry name" value="P-loop containing nucleoside triphosphate hydrolases"/>
    <property type="match status" value="2"/>
</dbReference>
<dbReference type="NCBIfam" id="NF040586">
    <property type="entry name" value="FxSxx_TPR"/>
    <property type="match status" value="1"/>
</dbReference>
<feature type="compositionally biased region" description="Gly residues" evidence="1">
    <location>
        <begin position="376"/>
        <end position="387"/>
    </location>
</feature>
<dbReference type="EMBL" id="BCMM01000044">
    <property type="protein sequence ID" value="GAQ66669.1"/>
    <property type="molecule type" value="Genomic_DNA"/>
</dbReference>
<accession>A0A100JVY6</accession>
<name>A0A100JVY6_STRSC</name>
<evidence type="ECO:0000313" key="6">
    <source>
        <dbReference type="Proteomes" id="UP000067448"/>
    </source>
</evidence>
<dbReference type="GO" id="GO:0007165">
    <property type="term" value="P:signal transduction"/>
    <property type="evidence" value="ECO:0007669"/>
    <property type="project" value="InterPro"/>
</dbReference>
<dbReference type="Gene3D" id="3.40.50.300">
    <property type="entry name" value="P-loop containing nucleotide triphosphate hydrolases"/>
    <property type="match status" value="2"/>
</dbReference>
<dbReference type="GO" id="GO:0043531">
    <property type="term" value="F:ADP binding"/>
    <property type="evidence" value="ECO:0007669"/>
    <property type="project" value="InterPro"/>
</dbReference>
<evidence type="ECO:0000313" key="5">
    <source>
        <dbReference type="EMBL" id="GAQ66669.1"/>
    </source>
</evidence>
<dbReference type="OrthoDB" id="580767at2"/>
<feature type="region of interest" description="Disordered" evidence="1">
    <location>
        <begin position="371"/>
        <end position="400"/>
    </location>
</feature>
<evidence type="ECO:0000259" key="4">
    <source>
        <dbReference type="Pfam" id="PF25000"/>
    </source>
</evidence>
<dbReference type="Pfam" id="PF13676">
    <property type="entry name" value="TIR_2"/>
    <property type="match status" value="1"/>
</dbReference>
<reference evidence="5 6" key="2">
    <citation type="journal article" date="2016" name="Genome Announc.">
        <title>Draft Genome Sequences of Streptomyces scabiei S58, Streptomyces turgidiscabies T45, and Streptomyces acidiscabies a10, the Pathogens of Potato Common Scab, Isolated in Japan.</title>
        <authorList>
            <person name="Tomihama T."/>
            <person name="Nishi Y."/>
            <person name="Sakai M."/>
            <person name="Ikenaga M."/>
            <person name="Okubo T."/>
            <person name="Ikeda S."/>
        </authorList>
    </citation>
    <scope>NUCLEOTIDE SEQUENCE [LARGE SCALE GENOMIC DNA]</scope>
    <source>
        <strain evidence="5 6">S58</strain>
    </source>
</reference>
<feature type="domain" description="DUF7779" evidence="4">
    <location>
        <begin position="751"/>
        <end position="840"/>
    </location>
</feature>
<dbReference type="Pfam" id="PF25000">
    <property type="entry name" value="DUF7779"/>
    <property type="match status" value="1"/>
</dbReference>
<sequence>MTENRNGTVITFYSYKGGTGRTMTLANVAWILAAGGHRVLAVDWDLEAPGLHKFFHPFLNPAMLRATPGLSNLIGDFRREALRDLPGRAPDWHRRYARVRPHALTLDWSFPDGGSLDFLSAGRRHDDYPMIGNMDWDLFYASYGGGRFFEAMRADMRRHYDYTLIDSRTGLSDLADVCTVQMPNTLVVCYTLSGQSIEGAAAVAQSVRERFGHKGIRILPLAMRIDLGEKDKLDAGRALARERFAGLPAGLDGERLTDYWSSMEVLYQPYYAYEEILAAFGDPPKTANSMLSACERVTAVVSEGRVTRLPVIGEEKRARYKAAYTRRRPLPVSRLVLYHVSEDRMWVDWLESVLRGAGFEVVPTDVRELTQHADGLPGGDGRPGNGSGAEETDTDDDSERLLAVVSPAFLNSRRARRAWDGAVRAGGRKPRNRPVAVRVDDVRLSLPHSGRGAIDLTRLDEERAYTTLLTGLDHPDIRPAPPGGTARFPRTGTRISNVQPRYPWFTGRSPILDRLRERLVSGRSGQRLPQVLHGLGGVGKSQLAREYAHRFKADYDLVWWIDAEQPDLVLPKVAALAQELDLPVGDDVAEAAEAAMAALRQGDPCERWLLIFDNVPDLDKALHLFPERSAPLPGHVYGHVLVTTRARPASTAVQSLEMEVFTREESVEHLCRRVPGLREGDADRVADALGDLPLAVEVAAAWLETTATPVEEYIEQLREQSTRVLSVQEAVDAVEYPSSVGATWNISIARLREESPAAARLLELCAFFAAEPISMSLISSDAMIDALLPYDPDLRARYMLGRVTQALNRLALAKVDSADNSIQVHRLVQAAVRDSLDDQRHLETMHEVHRILAAARPSEGAVDDPAQWPGLEVIWPHLTPSNIRSCTQDEPRQLMVDRVRYLNRRGELQAARTQATTLHELWTDAFGDRDDEQILNLRFQLANVLRAQGDYQAAVAMDESTRDGRRRLFGEAHPTVLIASGSVAADYRALGRFKEALELDTRIHQGFAAVFGEDHPRTLSAANNLAIDFRLAGDSEAARRLDEDTVRRRTALLGPTHPYTLATKGLHARDLRDLGDYRTSAEFLREVREGFEQVFNPGVPEVLQADKSLAVSLRKAGRTAEALRITEETWKTYARYHDRYGSTIPEVLACGLNLAADYYATDAEDGPARAVRQVEEVLDGYRDSFGAEHPFTMYCFNNLAMYHRALGNTETAEELSRHARDCLAATLGDDHPSVLSAGLNLANTYGDRGLHDRAEHWERRAVDGLRRRFGPDHPDVLVGMGNLAVTLRETGSEEAVQLQERAVARLTHLLGRAHPVTTLVRSGQRVGRDLEPHQI</sequence>
<gene>
    <name evidence="5" type="primary">afsR_12</name>
    <name evidence="5" type="ORF">SsS58_07104</name>
</gene>
<dbReference type="InterPro" id="IPR011990">
    <property type="entry name" value="TPR-like_helical_dom_sf"/>
</dbReference>
<dbReference type="Pfam" id="PF13374">
    <property type="entry name" value="TPR_10"/>
    <property type="match status" value="2"/>
</dbReference>
<dbReference type="Pfam" id="PF00931">
    <property type="entry name" value="NB-ARC"/>
    <property type="match status" value="1"/>
</dbReference>
<dbReference type="InterPro" id="IPR002182">
    <property type="entry name" value="NB-ARC"/>
</dbReference>
<dbReference type="InterPro" id="IPR053137">
    <property type="entry name" value="NLR-like"/>
</dbReference>
<evidence type="ECO:0000259" key="3">
    <source>
        <dbReference type="Pfam" id="PF13676"/>
    </source>
</evidence>
<reference evidence="6" key="1">
    <citation type="submission" date="2015-11" db="EMBL/GenBank/DDBJ databases">
        <authorList>
            <consortium name="Cross-ministerial Strategic Innovation Promotion Program (SIP) consortium"/>
            <person name="Tomihama T."/>
            <person name="Ikenaga M."/>
            <person name="Sakai M."/>
            <person name="Okubo T."/>
            <person name="Ikeda S."/>
        </authorList>
    </citation>
    <scope>NUCLEOTIDE SEQUENCE [LARGE SCALE GENOMIC DNA]</scope>
    <source>
        <strain evidence="6">S58</strain>
    </source>
</reference>
<reference evidence="6" key="3">
    <citation type="submission" date="2016-02" db="EMBL/GenBank/DDBJ databases">
        <title>Draft genome of pathogenic Streptomyces sp. in Japan.</title>
        <authorList>
            <person name="Tomihama T."/>
            <person name="Ikenaga M."/>
            <person name="Sakai M."/>
            <person name="Okubo T."/>
            <person name="Ikeda S."/>
        </authorList>
    </citation>
    <scope>NUCLEOTIDE SEQUENCE [LARGE SCALE GENOMIC DNA]</scope>
    <source>
        <strain evidence="6">S58</strain>
    </source>
</reference>
<dbReference type="Proteomes" id="UP000067448">
    <property type="component" value="Unassembled WGS sequence"/>
</dbReference>
<dbReference type="SUPFAM" id="SSF48452">
    <property type="entry name" value="TPR-like"/>
    <property type="match status" value="3"/>
</dbReference>
<comment type="caution">
    <text evidence="5">The sequence shown here is derived from an EMBL/GenBank/DDBJ whole genome shotgun (WGS) entry which is preliminary data.</text>
</comment>
<proteinExistence type="predicted"/>
<dbReference type="InterPro" id="IPR056681">
    <property type="entry name" value="DUF7779"/>
</dbReference>
<organism evidence="5 6">
    <name type="scientific">Streptomyces scabiei</name>
    <dbReference type="NCBI Taxonomy" id="1930"/>
    <lineage>
        <taxon>Bacteria</taxon>
        <taxon>Bacillati</taxon>
        <taxon>Actinomycetota</taxon>
        <taxon>Actinomycetes</taxon>
        <taxon>Kitasatosporales</taxon>
        <taxon>Streptomycetaceae</taxon>
        <taxon>Streptomyces</taxon>
    </lineage>
</organism>
<evidence type="ECO:0000259" key="2">
    <source>
        <dbReference type="Pfam" id="PF00931"/>
    </source>
</evidence>
<dbReference type="PANTHER" id="PTHR46082">
    <property type="entry name" value="ATP/GTP-BINDING PROTEIN-RELATED"/>
    <property type="match status" value="1"/>
</dbReference>
<feature type="domain" description="TIR" evidence="3">
    <location>
        <begin position="339"/>
        <end position="468"/>
    </location>
</feature>
<dbReference type="Gene3D" id="1.25.40.10">
    <property type="entry name" value="Tetratricopeptide repeat domain"/>
    <property type="match status" value="2"/>
</dbReference>
<dbReference type="InterPro" id="IPR027417">
    <property type="entry name" value="P-loop_NTPase"/>
</dbReference>
<evidence type="ECO:0000256" key="1">
    <source>
        <dbReference type="SAM" id="MobiDB-lite"/>
    </source>
</evidence>
<feature type="region of interest" description="Disordered" evidence="1">
    <location>
        <begin position="472"/>
        <end position="492"/>
    </location>
</feature>
<feature type="domain" description="NB-ARC" evidence="2">
    <location>
        <begin position="512"/>
        <end position="673"/>
    </location>
</feature>
<dbReference type="InterPro" id="IPR000157">
    <property type="entry name" value="TIR_dom"/>
</dbReference>
<protein>
    <submittedName>
        <fullName evidence="5">Regulatory protein AfsR</fullName>
    </submittedName>
</protein>
<dbReference type="PANTHER" id="PTHR46082:SF6">
    <property type="entry name" value="AAA+ ATPASE DOMAIN-CONTAINING PROTEIN-RELATED"/>
    <property type="match status" value="1"/>
</dbReference>
<dbReference type="NCBIfam" id="NF047398">
    <property type="entry name" value="AAA_KGGVGR"/>
    <property type="match status" value="1"/>
</dbReference>
<dbReference type="Pfam" id="PF13424">
    <property type="entry name" value="TPR_12"/>
    <property type="match status" value="2"/>
</dbReference>